<proteinExistence type="predicted"/>
<evidence type="ECO:0000313" key="3">
    <source>
        <dbReference type="Proteomes" id="UP001630969"/>
    </source>
</evidence>
<dbReference type="EMBL" id="JBGXBU010000002">
    <property type="protein sequence ID" value="MFM4892905.1"/>
    <property type="molecule type" value="Genomic_DNA"/>
</dbReference>
<evidence type="ECO:0008006" key="4">
    <source>
        <dbReference type="Google" id="ProtNLM"/>
    </source>
</evidence>
<gene>
    <name evidence="2" type="ORF">ACEUDJ_08540</name>
</gene>
<name>A0ABW9GP24_9GAMM</name>
<accession>A0ABW9GP24</accession>
<dbReference type="Proteomes" id="UP001630969">
    <property type="component" value="Unassembled WGS sequence"/>
</dbReference>
<feature type="region of interest" description="Disordered" evidence="1">
    <location>
        <begin position="50"/>
        <end position="86"/>
    </location>
</feature>
<reference evidence="2 3" key="1">
    <citation type="submission" date="2024-09" db="EMBL/GenBank/DDBJ databases">
        <title>Aeromonas strains Genome sequencing and assembly.</title>
        <authorList>
            <person name="Hu X."/>
            <person name="Tang B."/>
        </authorList>
    </citation>
    <scope>NUCLEOTIDE SEQUENCE [LARGE SCALE GENOMIC DNA]</scope>
    <source>
        <strain evidence="2 3">NB23SCDHY001</strain>
    </source>
</reference>
<comment type="caution">
    <text evidence="2">The sequence shown here is derived from an EMBL/GenBank/DDBJ whole genome shotgun (WGS) entry which is preliminary data.</text>
</comment>
<organism evidence="2 3">
    <name type="scientific">Aeromonas bivalvium</name>
    <dbReference type="NCBI Taxonomy" id="440079"/>
    <lineage>
        <taxon>Bacteria</taxon>
        <taxon>Pseudomonadati</taxon>
        <taxon>Pseudomonadota</taxon>
        <taxon>Gammaproteobacteria</taxon>
        <taxon>Aeromonadales</taxon>
        <taxon>Aeromonadaceae</taxon>
        <taxon>Aeromonas</taxon>
    </lineage>
</organism>
<keyword evidence="3" id="KW-1185">Reference proteome</keyword>
<protein>
    <recommendedName>
        <fullName evidence="4">KfrA N-terminal DNA-binding domain-containing protein</fullName>
    </recommendedName>
</protein>
<sequence length="107" mass="11637">MSSSEIHQIASELKARGISPTTAMIKARLSQPIPMAELLKGLSQWKQAQLKAPQAEPAQETQVQAPCAQSDSATPEADGHSLQSLSDRLARLEQKLDHLLALMTQPR</sequence>
<dbReference type="RefSeq" id="WP_408789437.1">
    <property type="nucleotide sequence ID" value="NZ_JBGXBU010000002.1"/>
</dbReference>
<evidence type="ECO:0000256" key="1">
    <source>
        <dbReference type="SAM" id="MobiDB-lite"/>
    </source>
</evidence>
<evidence type="ECO:0000313" key="2">
    <source>
        <dbReference type="EMBL" id="MFM4892905.1"/>
    </source>
</evidence>
<dbReference type="GeneID" id="97220141"/>
<feature type="compositionally biased region" description="Polar residues" evidence="1">
    <location>
        <begin position="59"/>
        <end position="73"/>
    </location>
</feature>